<dbReference type="GO" id="GO:0005634">
    <property type="term" value="C:nucleus"/>
    <property type="evidence" value="ECO:0007669"/>
    <property type="project" value="UniProtKB-UniRule"/>
</dbReference>
<dbReference type="SMART" id="SM00398">
    <property type="entry name" value="HMG"/>
    <property type="match status" value="2"/>
</dbReference>
<keyword evidence="2" id="KW-0539">Nucleus</keyword>
<dbReference type="EMBL" id="KI925456">
    <property type="protein sequence ID" value="ETW84129.1"/>
    <property type="molecule type" value="Genomic_DNA"/>
</dbReference>
<dbReference type="STRING" id="747525.W4KEG2"/>
<dbReference type="PROSITE" id="PS50118">
    <property type="entry name" value="HMG_BOX_2"/>
    <property type="match status" value="2"/>
</dbReference>
<feature type="DNA-binding region" description="HMG box" evidence="2">
    <location>
        <begin position="119"/>
        <end position="188"/>
    </location>
</feature>
<organism evidence="5 6">
    <name type="scientific">Heterobasidion irregulare (strain TC 32-1)</name>
    <dbReference type="NCBI Taxonomy" id="747525"/>
    <lineage>
        <taxon>Eukaryota</taxon>
        <taxon>Fungi</taxon>
        <taxon>Dikarya</taxon>
        <taxon>Basidiomycota</taxon>
        <taxon>Agaricomycotina</taxon>
        <taxon>Agaricomycetes</taxon>
        <taxon>Russulales</taxon>
        <taxon>Bondarzewiaceae</taxon>
        <taxon>Heterobasidion</taxon>
        <taxon>Heterobasidion annosum species complex</taxon>
    </lineage>
</organism>
<dbReference type="InterPro" id="IPR009071">
    <property type="entry name" value="HMG_box_dom"/>
</dbReference>
<sequence>PSWASQLWNTGAASRPVASPPPSLLHPPHPPLFEDAYATQRQRTRRNPNPLAHVFQSSSAPSGIQSRAPSLARTYSRRAESADLDDDPNATVRRKRKVDLSPEPSDHDRPRSKSHLKPPKLAPSAWQLYFTDWIQRHQATNTRKLNVAQAAKEAGVEYAQLSNAEKEPYKRRSQAMKEIREREYSAYMTSLTPDDIKRENTFRAAQRKAGKSRKGNIKDPNAPKKPLSAYFMFLQRIRSDPELVKDVFGDETETTKQSVLAAGKWRSMTDDERKPFLAQAEQEKLEYEAARKMYEDGTVGYGTSISFSVLPGNP</sequence>
<dbReference type="InterPro" id="IPR050342">
    <property type="entry name" value="HMGB"/>
</dbReference>
<feature type="non-terminal residue" evidence="5">
    <location>
        <position position="1"/>
    </location>
</feature>
<dbReference type="Gene3D" id="1.10.30.10">
    <property type="entry name" value="High mobility group box domain"/>
    <property type="match status" value="2"/>
</dbReference>
<feature type="non-terminal residue" evidence="5">
    <location>
        <position position="314"/>
    </location>
</feature>
<feature type="compositionally biased region" description="Polar residues" evidence="3">
    <location>
        <begin position="55"/>
        <end position="68"/>
    </location>
</feature>
<protein>
    <recommendedName>
        <fullName evidence="4">HMG box domain-containing protein</fullName>
    </recommendedName>
</protein>
<evidence type="ECO:0000313" key="6">
    <source>
        <dbReference type="Proteomes" id="UP000030671"/>
    </source>
</evidence>
<dbReference type="AlphaFoldDB" id="W4KEG2"/>
<dbReference type="GeneID" id="20668798"/>
<gene>
    <name evidence="5" type="ORF">HETIRDRAFT_237963</name>
</gene>
<feature type="compositionally biased region" description="Pro residues" evidence="3">
    <location>
        <begin position="18"/>
        <end position="31"/>
    </location>
</feature>
<evidence type="ECO:0000313" key="5">
    <source>
        <dbReference type="EMBL" id="ETW84129.1"/>
    </source>
</evidence>
<feature type="DNA-binding region" description="HMG box" evidence="2">
    <location>
        <begin position="223"/>
        <end position="295"/>
    </location>
</feature>
<accession>W4KEG2</accession>
<dbReference type="KEGG" id="hir:HETIRDRAFT_237963"/>
<feature type="compositionally biased region" description="Polar residues" evidence="3">
    <location>
        <begin position="1"/>
        <end position="11"/>
    </location>
</feature>
<dbReference type="InParanoid" id="W4KEG2"/>
<evidence type="ECO:0000256" key="2">
    <source>
        <dbReference type="PROSITE-ProRule" id="PRU00267"/>
    </source>
</evidence>
<feature type="compositionally biased region" description="Basic and acidic residues" evidence="3">
    <location>
        <begin position="98"/>
        <end position="111"/>
    </location>
</feature>
<dbReference type="PANTHER" id="PTHR48112">
    <property type="entry name" value="HIGH MOBILITY GROUP PROTEIN DSP1"/>
    <property type="match status" value="1"/>
</dbReference>
<feature type="region of interest" description="Disordered" evidence="3">
    <location>
        <begin position="1"/>
        <end position="120"/>
    </location>
</feature>
<feature type="domain" description="HMG box" evidence="4">
    <location>
        <begin position="223"/>
        <end position="295"/>
    </location>
</feature>
<name>W4KEG2_HETIT</name>
<dbReference type="Proteomes" id="UP000030671">
    <property type="component" value="Unassembled WGS sequence"/>
</dbReference>
<dbReference type="SUPFAM" id="SSF47095">
    <property type="entry name" value="HMG-box"/>
    <property type="match status" value="2"/>
</dbReference>
<keyword evidence="6" id="KW-1185">Reference proteome</keyword>
<dbReference type="InterPro" id="IPR036910">
    <property type="entry name" value="HMG_box_dom_sf"/>
</dbReference>
<reference evidence="5 6" key="1">
    <citation type="journal article" date="2012" name="New Phytol.">
        <title>Insight into trade-off between wood decay and parasitism from the genome of a fungal forest pathogen.</title>
        <authorList>
            <person name="Olson A."/>
            <person name="Aerts A."/>
            <person name="Asiegbu F."/>
            <person name="Belbahri L."/>
            <person name="Bouzid O."/>
            <person name="Broberg A."/>
            <person name="Canback B."/>
            <person name="Coutinho P.M."/>
            <person name="Cullen D."/>
            <person name="Dalman K."/>
            <person name="Deflorio G."/>
            <person name="van Diepen L.T."/>
            <person name="Dunand C."/>
            <person name="Duplessis S."/>
            <person name="Durling M."/>
            <person name="Gonthier P."/>
            <person name="Grimwood J."/>
            <person name="Fossdal C.G."/>
            <person name="Hansson D."/>
            <person name="Henrissat B."/>
            <person name="Hietala A."/>
            <person name="Himmelstrand K."/>
            <person name="Hoffmeister D."/>
            <person name="Hogberg N."/>
            <person name="James T.Y."/>
            <person name="Karlsson M."/>
            <person name="Kohler A."/>
            <person name="Kues U."/>
            <person name="Lee Y.H."/>
            <person name="Lin Y.C."/>
            <person name="Lind M."/>
            <person name="Lindquist E."/>
            <person name="Lombard V."/>
            <person name="Lucas S."/>
            <person name="Lunden K."/>
            <person name="Morin E."/>
            <person name="Murat C."/>
            <person name="Park J."/>
            <person name="Raffaello T."/>
            <person name="Rouze P."/>
            <person name="Salamov A."/>
            <person name="Schmutz J."/>
            <person name="Solheim H."/>
            <person name="Stahlberg J."/>
            <person name="Velez H."/>
            <person name="de Vries R.P."/>
            <person name="Wiebenga A."/>
            <person name="Woodward S."/>
            <person name="Yakovlev I."/>
            <person name="Garbelotto M."/>
            <person name="Martin F."/>
            <person name="Grigoriev I.V."/>
            <person name="Stenlid J."/>
        </authorList>
    </citation>
    <scope>NUCLEOTIDE SEQUENCE [LARGE SCALE GENOMIC DNA]</scope>
    <source>
        <strain evidence="5 6">TC 32-1</strain>
    </source>
</reference>
<keyword evidence="1 2" id="KW-0238">DNA-binding</keyword>
<feature type="domain" description="HMG box" evidence="4">
    <location>
        <begin position="119"/>
        <end position="188"/>
    </location>
</feature>
<proteinExistence type="predicted"/>
<evidence type="ECO:0000259" key="4">
    <source>
        <dbReference type="PROSITE" id="PS50118"/>
    </source>
</evidence>
<dbReference type="GO" id="GO:0003677">
    <property type="term" value="F:DNA binding"/>
    <property type="evidence" value="ECO:0007669"/>
    <property type="project" value="UniProtKB-UniRule"/>
</dbReference>
<evidence type="ECO:0000256" key="1">
    <source>
        <dbReference type="ARBA" id="ARBA00023125"/>
    </source>
</evidence>
<dbReference type="Pfam" id="PF09011">
    <property type="entry name" value="HMG_box_2"/>
    <property type="match status" value="1"/>
</dbReference>
<dbReference type="RefSeq" id="XP_009543836.1">
    <property type="nucleotide sequence ID" value="XM_009545541.1"/>
</dbReference>
<dbReference type="OrthoDB" id="5550281at2759"/>
<evidence type="ECO:0000256" key="3">
    <source>
        <dbReference type="SAM" id="MobiDB-lite"/>
    </source>
</evidence>
<dbReference type="HOGENOM" id="CLU_020994_0_0_1"/>
<dbReference type="eggNOG" id="KOG0381">
    <property type="taxonomic scope" value="Eukaryota"/>
</dbReference>
<dbReference type="Pfam" id="PF00505">
    <property type="entry name" value="HMG_box"/>
    <property type="match status" value="1"/>
</dbReference>
<dbReference type="PANTHER" id="PTHR48112:SF22">
    <property type="entry name" value="MITOCHONDRIAL TRANSCRIPTION FACTOR A, ISOFORM B"/>
    <property type="match status" value="1"/>
</dbReference>